<comment type="similarity">
    <text evidence="4">Belongs to the adenylate kinase family.</text>
</comment>
<proteinExistence type="inferred from homology"/>
<dbReference type="PANTHER" id="PTHR23359">
    <property type="entry name" value="NUCLEOTIDE KINASE"/>
    <property type="match status" value="1"/>
</dbReference>
<dbReference type="CDD" id="cd01428">
    <property type="entry name" value="ADK"/>
    <property type="match status" value="1"/>
</dbReference>
<reference evidence="5" key="1">
    <citation type="submission" date="2021-01" db="EMBL/GenBank/DDBJ databases">
        <authorList>
            <person name="Corre E."/>
            <person name="Pelletier E."/>
            <person name="Niang G."/>
            <person name="Scheremetjew M."/>
            <person name="Finn R."/>
            <person name="Kale V."/>
            <person name="Holt S."/>
            <person name="Cochrane G."/>
            <person name="Meng A."/>
            <person name="Brown T."/>
            <person name="Cohen L."/>
        </authorList>
    </citation>
    <scope>NUCLEOTIDE SEQUENCE</scope>
    <source>
        <strain evidence="5">SoJaBio B1-5/56/2</strain>
    </source>
</reference>
<keyword evidence="1 4" id="KW-0808">Transferase</keyword>
<dbReference type="GO" id="GO:0005524">
    <property type="term" value="F:ATP binding"/>
    <property type="evidence" value="ECO:0007669"/>
    <property type="project" value="InterPro"/>
</dbReference>
<dbReference type="InterPro" id="IPR000850">
    <property type="entry name" value="Adenylat/UMP-CMP_kin"/>
</dbReference>
<dbReference type="GO" id="GO:0006139">
    <property type="term" value="P:nucleobase-containing compound metabolic process"/>
    <property type="evidence" value="ECO:0007669"/>
    <property type="project" value="InterPro"/>
</dbReference>
<evidence type="ECO:0000313" key="5">
    <source>
        <dbReference type="EMBL" id="CAE2336173.1"/>
    </source>
</evidence>
<dbReference type="Pfam" id="PF00406">
    <property type="entry name" value="ADK"/>
    <property type="match status" value="1"/>
</dbReference>
<dbReference type="InterPro" id="IPR027417">
    <property type="entry name" value="P-loop_NTPase"/>
</dbReference>
<protein>
    <recommendedName>
        <fullName evidence="6">Adenylate kinase</fullName>
    </recommendedName>
</protein>
<evidence type="ECO:0000256" key="1">
    <source>
        <dbReference type="ARBA" id="ARBA00022679"/>
    </source>
</evidence>
<gene>
    <name evidence="5" type="ORF">NAES01612_LOCUS24252</name>
</gene>
<dbReference type="HAMAP" id="MF_00235">
    <property type="entry name" value="Adenylate_kinase_Adk"/>
    <property type="match status" value="1"/>
</dbReference>
<name>A0A7S4UIL9_9EUKA</name>
<sequence>MAEKTLKGRVFFMLGYPGSGKSTQGKVLVEKFGCHHVSSGELFRKEVKNETEFGKKVAGFMEKGEPIPAELIYPFFREEFAKPKYLEDGLLLDGYPKLESELDFVLSELPKLGFKIGGGFLFDISTDDVIARITNRAKSGERADDQQIDVIKKRLIVFEERTGPILKRLKAKGLLYNINARPAPEEVTAELTDCVSVLLSNNDSYFLREPEGKERSSTFHNHMDAENHQLLRKLITDVNNRVPHAQNKLYPIYSLHLGPQMKNEEFNGVYSCLPNFHSISGAAFEAFSTGKMGDDGVDYDHTLATLEVAFAHKGRGVMTEIEEDIYSKVIHESGEEEIEMDRGNTPYQIDWERLPGWKEKMINNVPKFELHHGVDIKKLPGETEPPFSLEALSGKTNDDGSFTTGGGFIFTKNNRWAYRSNEFSNQSYEECMSLLLKQAGELRKAVGELLPGDRKFLNACSLEKVHAMWKI</sequence>
<keyword evidence="3 4" id="KW-0418">Kinase</keyword>
<keyword evidence="2" id="KW-0547">Nucleotide-binding</keyword>
<dbReference type="EMBL" id="HBKR01037103">
    <property type="protein sequence ID" value="CAE2336173.1"/>
    <property type="molecule type" value="Transcribed_RNA"/>
</dbReference>
<dbReference type="GO" id="GO:0019205">
    <property type="term" value="F:nucleobase-containing compound kinase activity"/>
    <property type="evidence" value="ECO:0007669"/>
    <property type="project" value="InterPro"/>
</dbReference>
<dbReference type="Gene3D" id="3.40.50.300">
    <property type="entry name" value="P-loop containing nucleotide triphosphate hydrolases"/>
    <property type="match status" value="1"/>
</dbReference>
<organism evidence="5">
    <name type="scientific">Paramoeba aestuarina</name>
    <dbReference type="NCBI Taxonomy" id="180227"/>
    <lineage>
        <taxon>Eukaryota</taxon>
        <taxon>Amoebozoa</taxon>
        <taxon>Discosea</taxon>
        <taxon>Flabellinia</taxon>
        <taxon>Dactylopodida</taxon>
        <taxon>Paramoebidae</taxon>
        <taxon>Paramoeba</taxon>
    </lineage>
</organism>
<accession>A0A7S4UIL9</accession>
<evidence type="ECO:0000256" key="2">
    <source>
        <dbReference type="ARBA" id="ARBA00022741"/>
    </source>
</evidence>
<dbReference type="SUPFAM" id="SSF52540">
    <property type="entry name" value="P-loop containing nucleoside triphosphate hydrolases"/>
    <property type="match status" value="1"/>
</dbReference>
<dbReference type="PRINTS" id="PR00094">
    <property type="entry name" value="ADENYLTKNASE"/>
</dbReference>
<dbReference type="AlphaFoldDB" id="A0A7S4UIL9"/>
<evidence type="ECO:0008006" key="6">
    <source>
        <dbReference type="Google" id="ProtNLM"/>
    </source>
</evidence>
<evidence type="ECO:0000256" key="4">
    <source>
        <dbReference type="RuleBase" id="RU003330"/>
    </source>
</evidence>
<evidence type="ECO:0000256" key="3">
    <source>
        <dbReference type="ARBA" id="ARBA00022777"/>
    </source>
</evidence>